<dbReference type="NCBIfam" id="TIGR03421">
    <property type="entry name" value="FeS_CyaY"/>
    <property type="match status" value="1"/>
</dbReference>
<dbReference type="HAMAP" id="MF_00142">
    <property type="entry name" value="CyaY"/>
    <property type="match status" value="1"/>
</dbReference>
<dbReference type="InterPro" id="IPR002908">
    <property type="entry name" value="Frataxin/CyaY"/>
</dbReference>
<evidence type="ECO:0000256" key="1">
    <source>
        <dbReference type="ARBA" id="ARBA00008183"/>
    </source>
</evidence>
<protein>
    <recommendedName>
        <fullName evidence="4">Iron-sulfur cluster assembly protein CyaY</fullName>
    </recommendedName>
</protein>
<keyword evidence="3 4" id="KW-0408">Iron</keyword>
<comment type="similarity">
    <text evidence="1 4">Belongs to the frataxin family.</text>
</comment>
<dbReference type="EMBL" id="SHKP01000007">
    <property type="protein sequence ID" value="RZT95109.1"/>
    <property type="molecule type" value="Genomic_DNA"/>
</dbReference>
<dbReference type="Pfam" id="PF01491">
    <property type="entry name" value="Frataxin_Cyay"/>
    <property type="match status" value="1"/>
</dbReference>
<dbReference type="PROSITE" id="PS01344">
    <property type="entry name" value="FRATAXIN_1"/>
    <property type="match status" value="1"/>
</dbReference>
<dbReference type="GO" id="GO:0005737">
    <property type="term" value="C:cytoplasm"/>
    <property type="evidence" value="ECO:0007669"/>
    <property type="project" value="UniProtKB-ARBA"/>
</dbReference>
<dbReference type="InterPro" id="IPR047584">
    <property type="entry name" value="CyaY"/>
</dbReference>
<dbReference type="SMART" id="SM01219">
    <property type="entry name" value="Frataxin_Cyay"/>
    <property type="match status" value="1"/>
</dbReference>
<accession>A0A4Q7VGF7</accession>
<comment type="function">
    <text evidence="4">Involved in iron-sulfur (Fe-S) cluster assembly. May act as a regulator of Fe-S biogenesis.</text>
</comment>
<organism evidence="5 6">
    <name type="scientific">Rivibacter subsaxonicus</name>
    <dbReference type="NCBI Taxonomy" id="457575"/>
    <lineage>
        <taxon>Bacteria</taxon>
        <taxon>Pseudomonadati</taxon>
        <taxon>Pseudomonadota</taxon>
        <taxon>Betaproteobacteria</taxon>
        <taxon>Burkholderiales</taxon>
        <taxon>Rivibacter</taxon>
    </lineage>
</organism>
<dbReference type="InterPro" id="IPR036524">
    <property type="entry name" value="Frataxin/CyaY_sf"/>
</dbReference>
<name>A0A4Q7VGF7_9BURK</name>
<dbReference type="PROSITE" id="PS50810">
    <property type="entry name" value="FRATAXIN_2"/>
    <property type="match status" value="1"/>
</dbReference>
<keyword evidence="6" id="KW-1185">Reference proteome</keyword>
<dbReference type="RefSeq" id="WP_130433246.1">
    <property type="nucleotide sequence ID" value="NZ_SHKP01000007.1"/>
</dbReference>
<sequence>MSPSTTPPAAAAPNASGLSDLEYRALTNALLAAIEAQTDRWLQDDVVDIDGARTGGLLELSLPGGSKLIVNTQPPLHEVWLAARRGGFHFRHVAGRWLDTKSGEEFWALLSACASEQAGVQLRFAPG</sequence>
<dbReference type="GO" id="GO:0016226">
    <property type="term" value="P:iron-sulfur cluster assembly"/>
    <property type="evidence" value="ECO:0007669"/>
    <property type="project" value="UniProtKB-UniRule"/>
</dbReference>
<evidence type="ECO:0000313" key="5">
    <source>
        <dbReference type="EMBL" id="RZT95109.1"/>
    </source>
</evidence>
<evidence type="ECO:0000313" key="6">
    <source>
        <dbReference type="Proteomes" id="UP000293671"/>
    </source>
</evidence>
<evidence type="ECO:0000256" key="4">
    <source>
        <dbReference type="HAMAP-Rule" id="MF_00142"/>
    </source>
</evidence>
<comment type="caution">
    <text evidence="5">The sequence shown here is derived from an EMBL/GenBank/DDBJ whole genome shotgun (WGS) entry which is preliminary data.</text>
</comment>
<proteinExistence type="inferred from homology"/>
<dbReference type="OrthoDB" id="285675at2"/>
<dbReference type="GO" id="GO:0008199">
    <property type="term" value="F:ferric iron binding"/>
    <property type="evidence" value="ECO:0007669"/>
    <property type="project" value="InterPro"/>
</dbReference>
<dbReference type="Proteomes" id="UP000293671">
    <property type="component" value="Unassembled WGS sequence"/>
</dbReference>
<dbReference type="AlphaFoldDB" id="A0A4Q7VGF7"/>
<evidence type="ECO:0000256" key="2">
    <source>
        <dbReference type="ARBA" id="ARBA00022723"/>
    </source>
</evidence>
<gene>
    <name evidence="4" type="primary">cyaY</name>
    <name evidence="5" type="ORF">EV670_2857</name>
</gene>
<reference evidence="5 6" key="1">
    <citation type="submission" date="2019-02" db="EMBL/GenBank/DDBJ databases">
        <title>Genomic Encyclopedia of Type Strains, Phase IV (KMG-IV): sequencing the most valuable type-strain genomes for metagenomic binning, comparative biology and taxonomic classification.</title>
        <authorList>
            <person name="Goeker M."/>
        </authorList>
    </citation>
    <scope>NUCLEOTIDE SEQUENCE [LARGE SCALE GENOMIC DNA]</scope>
    <source>
        <strain evidence="5 6">DSM 19570</strain>
    </source>
</reference>
<dbReference type="InterPro" id="IPR020895">
    <property type="entry name" value="Frataxin_CS"/>
</dbReference>
<dbReference type="SUPFAM" id="SSF55387">
    <property type="entry name" value="Frataxin/Nqo15-like"/>
    <property type="match status" value="1"/>
</dbReference>
<keyword evidence="2 4" id="KW-0479">Metal-binding</keyword>
<evidence type="ECO:0000256" key="3">
    <source>
        <dbReference type="ARBA" id="ARBA00023004"/>
    </source>
</evidence>
<dbReference type="Gene3D" id="3.30.920.10">
    <property type="entry name" value="Frataxin/CyaY"/>
    <property type="match status" value="1"/>
</dbReference>